<sequence length="96" mass="10569">MSQIEVVAIVKVKAGKEAEAAEAMKACVAPSRAESTNHAYTPHRDLDAPDTMIFIERWDSREALQAHMETPHFKKMAAILEPLLAAPLAVHILQPL</sequence>
<dbReference type="Pfam" id="PF03992">
    <property type="entry name" value="ABM"/>
    <property type="match status" value="1"/>
</dbReference>
<evidence type="ECO:0000313" key="3">
    <source>
        <dbReference type="Proteomes" id="UP000188937"/>
    </source>
</evidence>
<dbReference type="Gene3D" id="3.30.70.100">
    <property type="match status" value="1"/>
</dbReference>
<dbReference type="InterPro" id="IPR011008">
    <property type="entry name" value="Dimeric_a/b-barrel"/>
</dbReference>
<dbReference type="KEGG" id="aace:A0U92_13295"/>
<accession>A0A1U9KIF1</accession>
<dbReference type="GO" id="GO:0005829">
    <property type="term" value="C:cytosol"/>
    <property type="evidence" value="ECO:0007669"/>
    <property type="project" value="TreeGrafter"/>
</dbReference>
<organism evidence="2 3">
    <name type="scientific">Acetobacter aceti</name>
    <dbReference type="NCBI Taxonomy" id="435"/>
    <lineage>
        <taxon>Bacteria</taxon>
        <taxon>Pseudomonadati</taxon>
        <taxon>Pseudomonadota</taxon>
        <taxon>Alphaproteobacteria</taxon>
        <taxon>Acetobacterales</taxon>
        <taxon>Acetobacteraceae</taxon>
        <taxon>Acetobacter</taxon>
        <taxon>Acetobacter subgen. Acetobacter</taxon>
    </lineage>
</organism>
<dbReference type="eggNOG" id="COG1359">
    <property type="taxonomic scope" value="Bacteria"/>
</dbReference>
<dbReference type="InterPro" id="IPR050744">
    <property type="entry name" value="AI-2_Isomerase_LsrG"/>
</dbReference>
<dbReference type="EMBL" id="CP014692">
    <property type="protein sequence ID" value="AQS85585.1"/>
    <property type="molecule type" value="Genomic_DNA"/>
</dbReference>
<proteinExistence type="predicted"/>
<keyword evidence="2" id="KW-0560">Oxidoreductase</keyword>
<feature type="domain" description="ABM" evidence="1">
    <location>
        <begin position="4"/>
        <end position="92"/>
    </location>
</feature>
<dbReference type="InterPro" id="IPR007138">
    <property type="entry name" value="ABM_dom"/>
</dbReference>
<reference evidence="2 3" key="1">
    <citation type="submission" date="2016-03" db="EMBL/GenBank/DDBJ databases">
        <title>Acetic acid bacteria sequencing.</title>
        <authorList>
            <person name="Brandt J."/>
            <person name="Jakob F."/>
            <person name="Vogel R.F."/>
        </authorList>
    </citation>
    <scope>NUCLEOTIDE SEQUENCE [LARGE SCALE GENOMIC DNA]</scope>
    <source>
        <strain evidence="2 3">TMW2.1153</strain>
    </source>
</reference>
<dbReference type="SUPFAM" id="SSF54909">
    <property type="entry name" value="Dimeric alpha+beta barrel"/>
    <property type="match status" value="1"/>
</dbReference>
<dbReference type="AlphaFoldDB" id="A0A1U9KIF1"/>
<keyword evidence="3" id="KW-1185">Reference proteome</keyword>
<evidence type="ECO:0000313" key="2">
    <source>
        <dbReference type="EMBL" id="AQS85585.1"/>
    </source>
</evidence>
<dbReference type="OrthoDB" id="287932at2"/>
<evidence type="ECO:0000259" key="1">
    <source>
        <dbReference type="PROSITE" id="PS51725"/>
    </source>
</evidence>
<keyword evidence="2" id="KW-0503">Monooxygenase</keyword>
<dbReference type="PANTHER" id="PTHR33336">
    <property type="entry name" value="QUINOL MONOOXYGENASE YGIN-RELATED"/>
    <property type="match status" value="1"/>
</dbReference>
<name>A0A1U9KIF1_ACEAC</name>
<gene>
    <name evidence="2" type="ORF">A0U92_13295</name>
</gene>
<dbReference type="RefSeq" id="WP_077813636.1">
    <property type="nucleotide sequence ID" value="NZ_CP014692.1"/>
</dbReference>
<protein>
    <submittedName>
        <fullName evidence="2">Antibiotic biosynthesis monooxygenase</fullName>
    </submittedName>
</protein>
<dbReference type="Proteomes" id="UP000188937">
    <property type="component" value="Chromosome"/>
</dbReference>
<dbReference type="PANTHER" id="PTHR33336:SF3">
    <property type="entry name" value="ABM DOMAIN-CONTAINING PROTEIN"/>
    <property type="match status" value="1"/>
</dbReference>
<dbReference type="GO" id="GO:0004497">
    <property type="term" value="F:monooxygenase activity"/>
    <property type="evidence" value="ECO:0007669"/>
    <property type="project" value="UniProtKB-KW"/>
</dbReference>
<dbReference type="PROSITE" id="PS51725">
    <property type="entry name" value="ABM"/>
    <property type="match status" value="1"/>
</dbReference>